<evidence type="ECO:0000313" key="7">
    <source>
        <dbReference type="EMBL" id="SVA12112.1"/>
    </source>
</evidence>
<dbReference type="InterPro" id="IPR036554">
    <property type="entry name" value="GHMP_kinase_C_sf"/>
</dbReference>
<evidence type="ECO:0000256" key="3">
    <source>
        <dbReference type="ARBA" id="ARBA00022777"/>
    </source>
</evidence>
<dbReference type="InterPro" id="IPR020568">
    <property type="entry name" value="Ribosomal_Su5_D2-typ_SF"/>
</dbReference>
<dbReference type="PRINTS" id="PR00960">
    <property type="entry name" value="LMBPPROTEIN"/>
</dbReference>
<feature type="region of interest" description="Disordered" evidence="5">
    <location>
        <begin position="1"/>
        <end position="22"/>
    </location>
</feature>
<dbReference type="SUPFAM" id="SSF54211">
    <property type="entry name" value="Ribosomal protein S5 domain 2-like"/>
    <property type="match status" value="1"/>
</dbReference>
<dbReference type="Pfam" id="PF00288">
    <property type="entry name" value="GHMP_kinases_N"/>
    <property type="match status" value="1"/>
</dbReference>
<dbReference type="InterPro" id="IPR014606">
    <property type="entry name" value="Heptose_7-P_kinase"/>
</dbReference>
<dbReference type="PANTHER" id="PTHR32463">
    <property type="entry name" value="L-FUCOSE KINASE"/>
    <property type="match status" value="1"/>
</dbReference>
<accession>A0A381T7G0</accession>
<dbReference type="InterPro" id="IPR006204">
    <property type="entry name" value="GHMP_kinase_N_dom"/>
</dbReference>
<dbReference type="InterPro" id="IPR001174">
    <property type="entry name" value="HddA/FKP"/>
</dbReference>
<reference evidence="7" key="1">
    <citation type="submission" date="2018-05" db="EMBL/GenBank/DDBJ databases">
        <authorList>
            <person name="Lanie J.A."/>
            <person name="Ng W.-L."/>
            <person name="Kazmierczak K.M."/>
            <person name="Andrzejewski T.M."/>
            <person name="Davidsen T.M."/>
            <person name="Wayne K.J."/>
            <person name="Tettelin H."/>
            <person name="Glass J.I."/>
            <person name="Rusch D."/>
            <person name="Podicherti R."/>
            <person name="Tsui H.-C.T."/>
            <person name="Winkler M.E."/>
        </authorList>
    </citation>
    <scope>NUCLEOTIDE SEQUENCE</scope>
</reference>
<dbReference type="EMBL" id="UINC01004141">
    <property type="protein sequence ID" value="SVA12112.1"/>
    <property type="molecule type" value="Genomic_DNA"/>
</dbReference>
<sequence length="351" mass="37160">MKSCSRAPVRVDPAGGGTDAPPFSVEQGGTVVNFAINRHVFASVDRLSAGNGVTIYSEDLRRGVTADSISVLPEGRLDFLQGFIRRLVPQDESILLVTESDVPAGAGLGGSGALGVAVVAALDHAFGRVRTPSETAQVANDIERGDLGYPGGSQDSFAAALGGINKLVYAKGGGVAHHPVKISRDTLMDLEQHSLLIHTSEAHVSGNIHQDILDSYGRKNSPTFNALVCLREAANSMAAALEVGDMAGYVDNLNLSCENLYRLHPSCDSSAHREYCVELEEHILGRKTCGAGGGGGMMVYTRPGHRRACLLCARELGGVVWPVMLDFKGAVTWSGKSTCKDVFEKILARCK</sequence>
<evidence type="ECO:0000256" key="4">
    <source>
        <dbReference type="ARBA" id="ARBA00022840"/>
    </source>
</evidence>
<evidence type="ECO:0000256" key="2">
    <source>
        <dbReference type="ARBA" id="ARBA00022741"/>
    </source>
</evidence>
<feature type="domain" description="GHMP kinase N-terminal" evidence="6">
    <location>
        <begin position="92"/>
        <end position="163"/>
    </location>
</feature>
<organism evidence="7">
    <name type="scientific">marine metagenome</name>
    <dbReference type="NCBI Taxonomy" id="408172"/>
    <lineage>
        <taxon>unclassified sequences</taxon>
        <taxon>metagenomes</taxon>
        <taxon>ecological metagenomes</taxon>
    </lineage>
</organism>
<dbReference type="GO" id="GO:0042352">
    <property type="term" value="P:GDP-L-fucose salvage"/>
    <property type="evidence" value="ECO:0007669"/>
    <property type="project" value="TreeGrafter"/>
</dbReference>
<evidence type="ECO:0000256" key="5">
    <source>
        <dbReference type="SAM" id="MobiDB-lite"/>
    </source>
</evidence>
<evidence type="ECO:0000256" key="1">
    <source>
        <dbReference type="ARBA" id="ARBA00022679"/>
    </source>
</evidence>
<dbReference type="InterPro" id="IPR052203">
    <property type="entry name" value="GHMP_Kinase-Related"/>
</dbReference>
<dbReference type="SUPFAM" id="SSF55060">
    <property type="entry name" value="GHMP Kinase, C-terminal domain"/>
    <property type="match status" value="1"/>
</dbReference>
<proteinExistence type="predicted"/>
<dbReference type="PIRSF" id="PIRSF036406">
    <property type="entry name" value="Hept_kin"/>
    <property type="match status" value="1"/>
</dbReference>
<dbReference type="PANTHER" id="PTHR32463:SF0">
    <property type="entry name" value="L-FUCOSE KINASE"/>
    <property type="match status" value="1"/>
</dbReference>
<keyword evidence="1" id="KW-0808">Transferase</keyword>
<dbReference type="Gene3D" id="3.30.230.120">
    <property type="match status" value="1"/>
</dbReference>
<keyword evidence="3" id="KW-0418">Kinase</keyword>
<keyword evidence="2" id="KW-0547">Nucleotide-binding</keyword>
<dbReference type="GO" id="GO:0050201">
    <property type="term" value="F:fucokinase activity"/>
    <property type="evidence" value="ECO:0007669"/>
    <property type="project" value="TreeGrafter"/>
</dbReference>
<evidence type="ECO:0000259" key="6">
    <source>
        <dbReference type="Pfam" id="PF00288"/>
    </source>
</evidence>
<keyword evidence="4" id="KW-0067">ATP-binding</keyword>
<dbReference type="GO" id="GO:0005524">
    <property type="term" value="F:ATP binding"/>
    <property type="evidence" value="ECO:0007669"/>
    <property type="project" value="UniProtKB-KW"/>
</dbReference>
<name>A0A381T7G0_9ZZZZ</name>
<protein>
    <recommendedName>
        <fullName evidence="6">GHMP kinase N-terminal domain-containing protein</fullName>
    </recommendedName>
</protein>
<dbReference type="AlphaFoldDB" id="A0A381T7G0"/>
<gene>
    <name evidence="7" type="ORF">METZ01_LOCUS64966</name>
</gene>